<name>A0A8H6K2T7_9PEZI</name>
<organism evidence="1 2">
    <name type="scientific">Colletotrichum plurivorum</name>
    <dbReference type="NCBI Taxonomy" id="2175906"/>
    <lineage>
        <taxon>Eukaryota</taxon>
        <taxon>Fungi</taxon>
        <taxon>Dikarya</taxon>
        <taxon>Ascomycota</taxon>
        <taxon>Pezizomycotina</taxon>
        <taxon>Sordariomycetes</taxon>
        <taxon>Hypocreomycetidae</taxon>
        <taxon>Glomerellales</taxon>
        <taxon>Glomerellaceae</taxon>
        <taxon>Colletotrichum</taxon>
        <taxon>Colletotrichum orchidearum species complex</taxon>
    </lineage>
</organism>
<keyword evidence="2" id="KW-1185">Reference proteome</keyword>
<dbReference type="EMBL" id="WIGO01000207">
    <property type="protein sequence ID" value="KAF6823702.1"/>
    <property type="molecule type" value="Genomic_DNA"/>
</dbReference>
<sequence length="182" mass="20826">MEYLNWPLDTYRAFFPAHQPFAFSVILVTNAGSSSPKVLLTKNVDDKFACPITFPNCSRNTLIVSIIASVWREANVQIPDSHIVAAFQPMPGDDTRPGREAFYVYLAVIPDDQKRNVESFRSRCQWATRSSFEGSYWTQFMQPWARLSVRETFAYISRYQDFVRGIPGATIRGLPEGEIEEE</sequence>
<dbReference type="Proteomes" id="UP000654918">
    <property type="component" value="Unassembled WGS sequence"/>
</dbReference>
<gene>
    <name evidence="1" type="ORF">CPLU01_11242</name>
</gene>
<reference evidence="1" key="1">
    <citation type="journal article" date="2020" name="Phytopathology">
        <title>Genome Sequence Resources of Colletotrichum truncatum, C. plurivorum, C. musicola, and C. sojae: Four Species Pathogenic to Soybean (Glycine max).</title>
        <authorList>
            <person name="Rogerio F."/>
            <person name="Boufleur T.R."/>
            <person name="Ciampi-Guillardi M."/>
            <person name="Sukno S.A."/>
            <person name="Thon M.R."/>
            <person name="Massola Junior N.S."/>
            <person name="Baroncelli R."/>
        </authorList>
    </citation>
    <scope>NUCLEOTIDE SEQUENCE</scope>
    <source>
        <strain evidence="1">LFN00145</strain>
    </source>
</reference>
<proteinExistence type="predicted"/>
<evidence type="ECO:0000313" key="1">
    <source>
        <dbReference type="EMBL" id="KAF6823702.1"/>
    </source>
</evidence>
<evidence type="ECO:0000313" key="2">
    <source>
        <dbReference type="Proteomes" id="UP000654918"/>
    </source>
</evidence>
<accession>A0A8H6K2T7</accession>
<protein>
    <submittedName>
        <fullName evidence="1">Uncharacterized protein</fullName>
    </submittedName>
</protein>
<dbReference type="AlphaFoldDB" id="A0A8H6K2T7"/>
<comment type="caution">
    <text evidence="1">The sequence shown here is derived from an EMBL/GenBank/DDBJ whole genome shotgun (WGS) entry which is preliminary data.</text>
</comment>